<dbReference type="Pfam" id="PF16036">
    <property type="entry name" value="Chalcone_3"/>
    <property type="match status" value="1"/>
</dbReference>
<keyword evidence="1" id="KW-0732">Signal</keyword>
<reference evidence="4" key="1">
    <citation type="submission" date="2017-03" db="EMBL/GenBank/DDBJ databases">
        <title>Full genome sequence of a non-lethal Shewanella isolate that potentiates virulence of Vibio parahaemolyticus causing acute hepatopancreatic necrosis disease (AHPND) in shrimp.</title>
        <authorList>
            <person name="Prachumwat A."/>
            <person name="Sritunyalucksana K."/>
        </authorList>
    </citation>
    <scope>NUCLEOTIDE SEQUENCE [LARGE SCALE GENOMIC DNA]</scope>
    <source>
        <strain evidence="4">TH2012</strain>
    </source>
</reference>
<evidence type="ECO:0000259" key="2">
    <source>
        <dbReference type="Pfam" id="PF16036"/>
    </source>
</evidence>
<evidence type="ECO:0000313" key="3">
    <source>
        <dbReference type="EMBL" id="AZQ09498.1"/>
    </source>
</evidence>
<proteinExistence type="predicted"/>
<protein>
    <recommendedName>
        <fullName evidence="2">Chalcone isomerase domain-containing protein</fullName>
    </recommendedName>
</protein>
<evidence type="ECO:0000313" key="4">
    <source>
        <dbReference type="Proteomes" id="UP000278437"/>
    </source>
</evidence>
<feature type="chain" id="PRO_5047118994" description="Chalcone isomerase domain-containing protein" evidence="1">
    <location>
        <begin position="32"/>
        <end position="188"/>
    </location>
</feature>
<dbReference type="InterPro" id="IPR016087">
    <property type="entry name" value="Chalcone_isomerase"/>
</dbReference>
<sequence length="188" mass="20542">MAITSAVKAIRTPSRSKLLIALMMITLSAFAATAGSASGPLDGMSRVGKGKMNWLWLELYHASLYTVDGRYQIGRYPQALEIQYSRDIKAKDLLDATGSEWQKQGVPDAQVQAYLAKLAPLWVDVQRGDTLLLVANNESQGEFFHNGQSLGSVNDTGLMQAFLGIWLRDDTSEPSLRAQLLGESSCDC</sequence>
<keyword evidence="4" id="KW-1185">Reference proteome</keyword>
<name>A0ABM7CZJ2_9GAMM</name>
<organism evidence="3 4">
    <name type="scientific">Shewanella khirikhana</name>
    <dbReference type="NCBI Taxonomy" id="1965282"/>
    <lineage>
        <taxon>Bacteria</taxon>
        <taxon>Pseudomonadati</taxon>
        <taxon>Pseudomonadota</taxon>
        <taxon>Gammaproteobacteria</taxon>
        <taxon>Alteromonadales</taxon>
        <taxon>Shewanellaceae</taxon>
        <taxon>Shewanella</taxon>
    </lineage>
</organism>
<feature type="signal peptide" evidence="1">
    <location>
        <begin position="1"/>
        <end position="31"/>
    </location>
</feature>
<evidence type="ECO:0000256" key="1">
    <source>
        <dbReference type="SAM" id="SignalP"/>
    </source>
</evidence>
<feature type="domain" description="Chalcone isomerase" evidence="2">
    <location>
        <begin position="55"/>
        <end position="182"/>
    </location>
</feature>
<gene>
    <name evidence="3" type="ORF">STH12_00346</name>
</gene>
<dbReference type="EMBL" id="CP020373">
    <property type="protein sequence ID" value="AZQ09498.1"/>
    <property type="molecule type" value="Genomic_DNA"/>
</dbReference>
<accession>A0ABM7CZJ2</accession>
<dbReference type="RefSeq" id="WP_126165957.1">
    <property type="nucleotide sequence ID" value="NZ_CP020373.1"/>
</dbReference>
<dbReference type="Proteomes" id="UP000278437">
    <property type="component" value="Chromosome"/>
</dbReference>